<sequence>MRLDPKDHLTNLNSHVYTRAKLIYTRRDLTCLSTAPVHEVWTTRARVQLLHTQPSPTSVQFCPSANRRGRVGTCTPQ</sequence>
<evidence type="ECO:0000313" key="2">
    <source>
        <dbReference type="Proteomes" id="UP000002630"/>
    </source>
</evidence>
<proteinExistence type="predicted"/>
<organism evidence="1 2">
    <name type="scientific">Ectocarpus siliculosus</name>
    <name type="common">Brown alga</name>
    <name type="synonym">Conferva siliculosa</name>
    <dbReference type="NCBI Taxonomy" id="2880"/>
    <lineage>
        <taxon>Eukaryota</taxon>
        <taxon>Sar</taxon>
        <taxon>Stramenopiles</taxon>
        <taxon>Ochrophyta</taxon>
        <taxon>PX clade</taxon>
        <taxon>Phaeophyceae</taxon>
        <taxon>Ectocarpales</taxon>
        <taxon>Ectocarpaceae</taxon>
        <taxon>Ectocarpus</taxon>
    </lineage>
</organism>
<dbReference type="AlphaFoldDB" id="D7FVX4"/>
<dbReference type="Proteomes" id="UP000002630">
    <property type="component" value="Linkage Group LG02"/>
</dbReference>
<accession>D7FVX4</accession>
<reference evidence="1 2" key="1">
    <citation type="journal article" date="2010" name="Nature">
        <title>The Ectocarpus genome and the independent evolution of multicellularity in brown algae.</title>
        <authorList>
            <person name="Cock J.M."/>
            <person name="Sterck L."/>
            <person name="Rouze P."/>
            <person name="Scornet D."/>
            <person name="Allen A.E."/>
            <person name="Amoutzias G."/>
            <person name="Anthouard V."/>
            <person name="Artiguenave F."/>
            <person name="Aury J.M."/>
            <person name="Badger J.H."/>
            <person name="Beszteri B."/>
            <person name="Billiau K."/>
            <person name="Bonnet E."/>
            <person name="Bothwell J.H."/>
            <person name="Bowler C."/>
            <person name="Boyen C."/>
            <person name="Brownlee C."/>
            <person name="Carrano C.J."/>
            <person name="Charrier B."/>
            <person name="Cho G.Y."/>
            <person name="Coelho S.M."/>
            <person name="Collen J."/>
            <person name="Corre E."/>
            <person name="Da Silva C."/>
            <person name="Delage L."/>
            <person name="Delaroque N."/>
            <person name="Dittami S.M."/>
            <person name="Doulbeau S."/>
            <person name="Elias M."/>
            <person name="Farnham G."/>
            <person name="Gachon C.M."/>
            <person name="Gschloessl B."/>
            <person name="Heesch S."/>
            <person name="Jabbari K."/>
            <person name="Jubin C."/>
            <person name="Kawai H."/>
            <person name="Kimura K."/>
            <person name="Kloareg B."/>
            <person name="Kupper F.C."/>
            <person name="Lang D."/>
            <person name="Le Bail A."/>
            <person name="Leblanc C."/>
            <person name="Lerouge P."/>
            <person name="Lohr M."/>
            <person name="Lopez P.J."/>
            <person name="Martens C."/>
            <person name="Maumus F."/>
            <person name="Michel G."/>
            <person name="Miranda-Saavedra D."/>
            <person name="Morales J."/>
            <person name="Moreau H."/>
            <person name="Motomura T."/>
            <person name="Nagasato C."/>
            <person name="Napoli C.A."/>
            <person name="Nelson D.R."/>
            <person name="Nyvall-Collen P."/>
            <person name="Peters A.F."/>
            <person name="Pommier C."/>
            <person name="Potin P."/>
            <person name="Poulain J."/>
            <person name="Quesneville H."/>
            <person name="Read B."/>
            <person name="Rensing S.A."/>
            <person name="Ritter A."/>
            <person name="Rousvoal S."/>
            <person name="Samanta M."/>
            <person name="Samson G."/>
            <person name="Schroeder D.C."/>
            <person name="Segurens B."/>
            <person name="Strittmatter M."/>
            <person name="Tonon T."/>
            <person name="Tregear J.W."/>
            <person name="Valentin K."/>
            <person name="von Dassow P."/>
            <person name="Yamagishi T."/>
            <person name="Van de Peer Y."/>
            <person name="Wincker P."/>
        </authorList>
    </citation>
    <scope>NUCLEOTIDE SEQUENCE [LARGE SCALE GENOMIC DNA]</scope>
    <source>
        <strain evidence="2">Ec32 / CCAP1310/4</strain>
    </source>
</reference>
<dbReference type="InParanoid" id="D7FVX4"/>
<name>D7FVX4_ECTSI</name>
<dbReference type="EMBL" id="FN649727">
    <property type="protein sequence ID" value="CBJ25494.1"/>
    <property type="molecule type" value="Genomic_DNA"/>
</dbReference>
<keyword evidence="2" id="KW-1185">Reference proteome</keyword>
<evidence type="ECO:0000313" key="1">
    <source>
        <dbReference type="EMBL" id="CBJ25494.1"/>
    </source>
</evidence>
<gene>
    <name evidence="1" type="ORF">Esi_0003_0089</name>
</gene>
<dbReference type="EMBL" id="FN648486">
    <property type="protein sequence ID" value="CBJ25494.1"/>
    <property type="molecule type" value="Genomic_DNA"/>
</dbReference>
<protein>
    <submittedName>
        <fullName evidence="1">Uncharacterized protein</fullName>
    </submittedName>
</protein>